<evidence type="ECO:0000313" key="1">
    <source>
        <dbReference type="EMBL" id="KGO63957.1"/>
    </source>
</evidence>
<accession>A0A0A2K7Y1</accession>
<reference evidence="1 2" key="1">
    <citation type="journal article" date="2015" name="Mol. Plant Microbe Interact.">
        <title>Genome, transcriptome, and functional analyses of Penicillium expansum provide new insights into secondary metabolism and pathogenicity.</title>
        <authorList>
            <person name="Ballester A.R."/>
            <person name="Marcet-Houben M."/>
            <person name="Levin E."/>
            <person name="Sela N."/>
            <person name="Selma-Lazaro C."/>
            <person name="Carmona L."/>
            <person name="Wisniewski M."/>
            <person name="Droby S."/>
            <person name="Gonzalez-Candelas L."/>
            <person name="Gabaldon T."/>
        </authorList>
    </citation>
    <scope>NUCLEOTIDE SEQUENCE [LARGE SCALE GENOMIC DNA]</scope>
    <source>
        <strain evidence="1 2">PHI-1</strain>
    </source>
</reference>
<dbReference type="AlphaFoldDB" id="A0A0A2K7Y1"/>
<dbReference type="Proteomes" id="UP000030104">
    <property type="component" value="Unassembled WGS sequence"/>
</dbReference>
<proteinExistence type="predicted"/>
<evidence type="ECO:0000313" key="2">
    <source>
        <dbReference type="Proteomes" id="UP000030104"/>
    </source>
</evidence>
<comment type="caution">
    <text evidence="1">The sequence shown here is derived from an EMBL/GenBank/DDBJ whole genome shotgun (WGS) entry which is preliminary data.</text>
</comment>
<organism evidence="1 2">
    <name type="scientific">Penicillium italicum</name>
    <name type="common">Blue mold</name>
    <dbReference type="NCBI Taxonomy" id="40296"/>
    <lineage>
        <taxon>Eukaryota</taxon>
        <taxon>Fungi</taxon>
        <taxon>Dikarya</taxon>
        <taxon>Ascomycota</taxon>
        <taxon>Pezizomycotina</taxon>
        <taxon>Eurotiomycetes</taxon>
        <taxon>Eurotiomycetidae</taxon>
        <taxon>Eurotiales</taxon>
        <taxon>Aspergillaceae</taxon>
        <taxon>Penicillium</taxon>
    </lineage>
</organism>
<dbReference type="HOGENOM" id="CLU_3299581_0_0_1"/>
<gene>
    <name evidence="1" type="ORF">PITC_013250</name>
</gene>
<sequence>MDSCYTNHKCIVFKWPSYIIHFGPKPFCHVQKSNFARPQF</sequence>
<keyword evidence="2" id="KW-1185">Reference proteome</keyword>
<name>A0A0A2K7Y1_PENIT</name>
<protein>
    <submittedName>
        <fullName evidence="1">Uncharacterized protein</fullName>
    </submittedName>
</protein>
<dbReference type="EMBL" id="JQGA01001611">
    <property type="protein sequence ID" value="KGO63957.1"/>
    <property type="molecule type" value="Genomic_DNA"/>
</dbReference>